<keyword evidence="2" id="KW-0503">Monooxygenase</keyword>
<dbReference type="PANTHER" id="PTHR46696">
    <property type="entry name" value="P450, PUTATIVE (EUROFUNG)-RELATED"/>
    <property type="match status" value="1"/>
</dbReference>
<dbReference type="Proteomes" id="UP001432039">
    <property type="component" value="Chromosome"/>
</dbReference>
<dbReference type="RefSeq" id="WP_328961296.1">
    <property type="nucleotide sequence ID" value="NZ_CP108090.1"/>
</dbReference>
<dbReference type="PANTHER" id="PTHR46696:SF4">
    <property type="entry name" value="BIOTIN BIOSYNTHESIS CYTOCHROME P450"/>
    <property type="match status" value="1"/>
</dbReference>
<dbReference type="Pfam" id="PF00067">
    <property type="entry name" value="p450"/>
    <property type="match status" value="1"/>
</dbReference>
<reference evidence="3" key="1">
    <citation type="submission" date="2022-10" db="EMBL/GenBank/DDBJ databases">
        <title>The complete genomes of actinobacterial strains from the NBC collection.</title>
        <authorList>
            <person name="Joergensen T.S."/>
            <person name="Alvarez Arevalo M."/>
            <person name="Sterndorff E.B."/>
            <person name="Faurdal D."/>
            <person name="Vuksanovic O."/>
            <person name="Mourched A.-S."/>
            <person name="Charusanti P."/>
            <person name="Shaw S."/>
            <person name="Blin K."/>
            <person name="Weber T."/>
        </authorList>
    </citation>
    <scope>NUCLEOTIDE SEQUENCE</scope>
    <source>
        <strain evidence="3">NBC_00248</strain>
    </source>
</reference>
<name>A0ABZ1T7M8_STRVG</name>
<protein>
    <submittedName>
        <fullName evidence="3">Cytochrome P450</fullName>
    </submittedName>
</protein>
<dbReference type="Gene3D" id="1.10.630.10">
    <property type="entry name" value="Cytochrome P450"/>
    <property type="match status" value="1"/>
</dbReference>
<keyword evidence="2" id="KW-0408">Iron</keyword>
<sequence length="422" mass="46788">MTTSSSTHSARISGCPVHNGGLDLVDPMLYSDGDAPAIWRRLRALDTLHWQQVDNDNGFWSVVSYDDADRVLRDWAVFTSERGTLVDLLGHDDPAGGRQLAVTDPPRHTEMRVRLQKALTARAVDRQRDMITSLLVELIEPLGDGGVFDFAQATLALPMAVSGTLMGIPRRDWSWLSRLTTVCIAADDPEYQGPDGKAATLENAHRELFAYFQDLVEFRRANPTDDLLSVLIGTTFEGRHMSPGEIISNCYSLLLGANVTTPHSPNFVMAEFIGTDVLADWAAHPEVDATATEEALRWASPVNHFLRYATQDVVMHNTPIAAGDAVVVWLGAANRDDKAFPDAEVFNLRRKPNKHLAFGVGPHYCVGHSLARLTLRILFSELFERFDDFQAAGPTERLRSNFVSGFKHIPITAKRRTRGRSS</sequence>
<evidence type="ECO:0000313" key="4">
    <source>
        <dbReference type="Proteomes" id="UP001432039"/>
    </source>
</evidence>
<organism evidence="3 4">
    <name type="scientific">Streptomyces virginiae</name>
    <name type="common">Streptomyces cinnamonensis</name>
    <dbReference type="NCBI Taxonomy" id="1961"/>
    <lineage>
        <taxon>Bacteria</taxon>
        <taxon>Bacillati</taxon>
        <taxon>Actinomycetota</taxon>
        <taxon>Actinomycetes</taxon>
        <taxon>Kitasatosporales</taxon>
        <taxon>Streptomycetaceae</taxon>
        <taxon>Streptomyces</taxon>
    </lineage>
</organism>
<dbReference type="InterPro" id="IPR017972">
    <property type="entry name" value="Cyt_P450_CS"/>
</dbReference>
<gene>
    <name evidence="3" type="ORF">OG517_10710</name>
</gene>
<dbReference type="CDD" id="cd11033">
    <property type="entry name" value="CYP142-like"/>
    <property type="match status" value="1"/>
</dbReference>
<dbReference type="PROSITE" id="PS00086">
    <property type="entry name" value="CYTOCHROME_P450"/>
    <property type="match status" value="1"/>
</dbReference>
<evidence type="ECO:0000256" key="2">
    <source>
        <dbReference type="RuleBase" id="RU000461"/>
    </source>
</evidence>
<keyword evidence="4" id="KW-1185">Reference proteome</keyword>
<keyword evidence="2" id="KW-0349">Heme</keyword>
<keyword evidence="2" id="KW-0479">Metal-binding</keyword>
<dbReference type="SUPFAM" id="SSF48264">
    <property type="entry name" value="Cytochrome P450"/>
    <property type="match status" value="1"/>
</dbReference>
<comment type="similarity">
    <text evidence="1 2">Belongs to the cytochrome P450 family.</text>
</comment>
<dbReference type="InterPro" id="IPR036396">
    <property type="entry name" value="Cyt_P450_sf"/>
</dbReference>
<evidence type="ECO:0000256" key="1">
    <source>
        <dbReference type="ARBA" id="ARBA00010617"/>
    </source>
</evidence>
<proteinExistence type="inferred from homology"/>
<dbReference type="EMBL" id="CP108090">
    <property type="protein sequence ID" value="WUQ11870.1"/>
    <property type="molecule type" value="Genomic_DNA"/>
</dbReference>
<dbReference type="PRINTS" id="PR00359">
    <property type="entry name" value="BP450"/>
</dbReference>
<dbReference type="InterPro" id="IPR002397">
    <property type="entry name" value="Cyt_P450_B"/>
</dbReference>
<dbReference type="InterPro" id="IPR001128">
    <property type="entry name" value="Cyt_P450"/>
</dbReference>
<accession>A0ABZ1T7M8</accession>
<evidence type="ECO:0000313" key="3">
    <source>
        <dbReference type="EMBL" id="WUQ11870.1"/>
    </source>
</evidence>
<keyword evidence="2" id="KW-0560">Oxidoreductase</keyword>